<keyword evidence="4" id="KW-1133">Transmembrane helix</keyword>
<evidence type="ECO:0000313" key="7">
    <source>
        <dbReference type="Proteomes" id="UP000095283"/>
    </source>
</evidence>
<dbReference type="PANTHER" id="PTHR31386:SF2">
    <property type="entry name" value="SIMILAR TO RIKEN CDNA 2510039O18"/>
    <property type="match status" value="1"/>
</dbReference>
<dbReference type="InterPro" id="IPR018795">
    <property type="entry name" value="K2013-like"/>
</dbReference>
<keyword evidence="7" id="KW-1185">Reference proteome</keyword>
<reference evidence="8" key="1">
    <citation type="submission" date="2016-11" db="UniProtKB">
        <authorList>
            <consortium name="WormBaseParasite"/>
        </authorList>
    </citation>
    <scope>IDENTIFICATION</scope>
</reference>
<name>A0A1I7WGR8_HETBA</name>
<evidence type="ECO:0000256" key="6">
    <source>
        <dbReference type="ARBA" id="ARBA00023180"/>
    </source>
</evidence>
<evidence type="ECO:0000256" key="5">
    <source>
        <dbReference type="ARBA" id="ARBA00023136"/>
    </source>
</evidence>
<organism evidence="7 8">
    <name type="scientific">Heterorhabditis bacteriophora</name>
    <name type="common">Entomopathogenic nematode worm</name>
    <dbReference type="NCBI Taxonomy" id="37862"/>
    <lineage>
        <taxon>Eukaryota</taxon>
        <taxon>Metazoa</taxon>
        <taxon>Ecdysozoa</taxon>
        <taxon>Nematoda</taxon>
        <taxon>Chromadorea</taxon>
        <taxon>Rhabditida</taxon>
        <taxon>Rhabditina</taxon>
        <taxon>Rhabditomorpha</taxon>
        <taxon>Strongyloidea</taxon>
        <taxon>Heterorhabditidae</taxon>
        <taxon>Heterorhabditis</taxon>
    </lineage>
</organism>
<dbReference type="WBParaSite" id="Hba_04189">
    <property type="protein sequence ID" value="Hba_04189"/>
    <property type="gene ID" value="Hba_04189"/>
</dbReference>
<protein>
    <submittedName>
        <fullName evidence="8">Uncharacterized protein</fullName>
    </submittedName>
</protein>
<keyword evidence="2" id="KW-0812">Transmembrane</keyword>
<dbReference type="AlphaFoldDB" id="A0A1I7WGR8"/>
<comment type="subcellular location">
    <subcellularLocation>
        <location evidence="1">Membrane</location>
        <topology evidence="1">Single-pass type I membrane protein</topology>
    </subcellularLocation>
</comment>
<keyword evidence="6" id="KW-0325">Glycoprotein</keyword>
<evidence type="ECO:0000256" key="1">
    <source>
        <dbReference type="ARBA" id="ARBA00004479"/>
    </source>
</evidence>
<keyword evidence="3" id="KW-0732">Signal</keyword>
<evidence type="ECO:0000256" key="3">
    <source>
        <dbReference type="ARBA" id="ARBA00022729"/>
    </source>
</evidence>
<evidence type="ECO:0000256" key="4">
    <source>
        <dbReference type="ARBA" id="ARBA00022989"/>
    </source>
</evidence>
<dbReference type="GO" id="GO:0016020">
    <property type="term" value="C:membrane"/>
    <property type="evidence" value="ECO:0007669"/>
    <property type="project" value="UniProtKB-SubCell"/>
</dbReference>
<evidence type="ECO:0000256" key="2">
    <source>
        <dbReference type="ARBA" id="ARBA00022692"/>
    </source>
</evidence>
<keyword evidence="5" id="KW-0472">Membrane</keyword>
<accession>A0A1I7WGR8</accession>
<proteinExistence type="predicted"/>
<dbReference type="PANTHER" id="PTHR31386">
    <property type="entry name" value="UNCHARACTERIZED PROTEIN KIAA2013"/>
    <property type="match status" value="1"/>
</dbReference>
<sequence length="234" mass="27500">MENRVVDQFSKLKTIGASVLDKENADAWNKLNKFAFRLSHSKAPDVLNEDRISATRYILLSNTKAITLDQATPADERKALELSAQRSELCYNGHSTLLYPSRLWQDWVRTDDLFSMADLWLLTLGKRGCLNMLKTGAIGLAQVWKCVKNIVFFISFKLNFFNFSRFHVYFNLFGTNNYSLLSMYYMDNFRLVIIFIFRERVLLFFLYSIVNQLPYLNDNINYLYIRQLNTYLPQ</sequence>
<evidence type="ECO:0000313" key="8">
    <source>
        <dbReference type="WBParaSite" id="Hba_04189"/>
    </source>
</evidence>
<dbReference type="Pfam" id="PF10222">
    <property type="entry name" value="DUF2152"/>
    <property type="match status" value="1"/>
</dbReference>
<dbReference type="Proteomes" id="UP000095283">
    <property type="component" value="Unplaced"/>
</dbReference>